<proteinExistence type="predicted"/>
<name>A0AAN8N9F6_9PEZI</name>
<organism evidence="1 2">
    <name type="scientific">Arthrobotrys conoides</name>
    <dbReference type="NCBI Taxonomy" id="74498"/>
    <lineage>
        <taxon>Eukaryota</taxon>
        <taxon>Fungi</taxon>
        <taxon>Dikarya</taxon>
        <taxon>Ascomycota</taxon>
        <taxon>Pezizomycotina</taxon>
        <taxon>Orbiliomycetes</taxon>
        <taxon>Orbiliales</taxon>
        <taxon>Orbiliaceae</taxon>
        <taxon>Arthrobotrys</taxon>
    </lineage>
</organism>
<dbReference type="AlphaFoldDB" id="A0AAN8N9F6"/>
<comment type="caution">
    <text evidence="1">The sequence shown here is derived from an EMBL/GenBank/DDBJ whole genome shotgun (WGS) entry which is preliminary data.</text>
</comment>
<evidence type="ECO:0000313" key="2">
    <source>
        <dbReference type="Proteomes" id="UP001307849"/>
    </source>
</evidence>
<evidence type="ECO:0000313" key="1">
    <source>
        <dbReference type="EMBL" id="KAK6508750.1"/>
    </source>
</evidence>
<accession>A0AAN8N9F6</accession>
<protein>
    <submittedName>
        <fullName evidence="1">Uncharacterized protein</fullName>
    </submittedName>
</protein>
<sequence length="96" mass="10893">MYDAATEVTNRTHHTFKLVESTLGQMHAPPDLFYPKEPVVLYFSLGQHVKYEAQEDSNVTFTITITVRDGFETQQDGISLDVEPKGDNSRANIYIN</sequence>
<reference evidence="1 2" key="1">
    <citation type="submission" date="2019-10" db="EMBL/GenBank/DDBJ databases">
        <authorList>
            <person name="Palmer J.M."/>
        </authorList>
    </citation>
    <scope>NUCLEOTIDE SEQUENCE [LARGE SCALE GENOMIC DNA]</scope>
    <source>
        <strain evidence="1 2">TWF506</strain>
    </source>
</reference>
<dbReference type="Proteomes" id="UP001307849">
    <property type="component" value="Unassembled WGS sequence"/>
</dbReference>
<dbReference type="EMBL" id="JAVHJM010000008">
    <property type="protein sequence ID" value="KAK6508750.1"/>
    <property type="molecule type" value="Genomic_DNA"/>
</dbReference>
<gene>
    <name evidence="1" type="ORF">TWF506_010827</name>
</gene>
<keyword evidence="2" id="KW-1185">Reference proteome</keyword>